<protein>
    <submittedName>
        <fullName evidence="1">Uncharacterized protein</fullName>
    </submittedName>
</protein>
<accession>A0A284RR24</accession>
<evidence type="ECO:0000313" key="1">
    <source>
        <dbReference type="EMBL" id="SJL11236.1"/>
    </source>
</evidence>
<dbReference type="Proteomes" id="UP000219338">
    <property type="component" value="Unassembled WGS sequence"/>
</dbReference>
<dbReference type="OrthoDB" id="5121585at2759"/>
<evidence type="ECO:0000313" key="2">
    <source>
        <dbReference type="Proteomes" id="UP000219338"/>
    </source>
</evidence>
<keyword evidence="2" id="KW-1185">Reference proteome</keyword>
<organism evidence="1 2">
    <name type="scientific">Armillaria ostoyae</name>
    <name type="common">Armillaria root rot fungus</name>
    <dbReference type="NCBI Taxonomy" id="47428"/>
    <lineage>
        <taxon>Eukaryota</taxon>
        <taxon>Fungi</taxon>
        <taxon>Dikarya</taxon>
        <taxon>Basidiomycota</taxon>
        <taxon>Agaricomycotina</taxon>
        <taxon>Agaricomycetes</taxon>
        <taxon>Agaricomycetidae</taxon>
        <taxon>Agaricales</taxon>
        <taxon>Marasmiineae</taxon>
        <taxon>Physalacriaceae</taxon>
        <taxon>Armillaria</taxon>
    </lineage>
</organism>
<sequence length="187" mass="20747">MVHVESREDGMLASSKRAVRRCLADIINSTAFLIESVWTRGDLSEFGEYSVRYADGGGCIAVAAGQTVVEICDNRTLSLEIFNRYARKLLEYTVRRDSPPVAVPVVKCGPLIFLTSDDHDHSRPRKIQVRAIKSRFSLWFELEKPIAAADVTVEGSTKAVSFEIFVVEEGVKVEFTFGDHAFGITDG</sequence>
<proteinExistence type="predicted"/>
<dbReference type="EMBL" id="FUEG01000013">
    <property type="protein sequence ID" value="SJL11236.1"/>
    <property type="molecule type" value="Genomic_DNA"/>
</dbReference>
<dbReference type="AlphaFoldDB" id="A0A284RR24"/>
<gene>
    <name evidence="1" type="ORF">ARMOST_14639</name>
</gene>
<name>A0A284RR24_ARMOS</name>
<reference evidence="2" key="1">
    <citation type="journal article" date="2017" name="Nat. Ecol. Evol.">
        <title>Genome expansion and lineage-specific genetic innovations in the forest pathogenic fungi Armillaria.</title>
        <authorList>
            <person name="Sipos G."/>
            <person name="Prasanna A.N."/>
            <person name="Walter M.C."/>
            <person name="O'Connor E."/>
            <person name="Balint B."/>
            <person name="Krizsan K."/>
            <person name="Kiss B."/>
            <person name="Hess J."/>
            <person name="Varga T."/>
            <person name="Slot J."/>
            <person name="Riley R."/>
            <person name="Boka B."/>
            <person name="Rigling D."/>
            <person name="Barry K."/>
            <person name="Lee J."/>
            <person name="Mihaltcheva S."/>
            <person name="LaButti K."/>
            <person name="Lipzen A."/>
            <person name="Waldron R."/>
            <person name="Moloney N.M."/>
            <person name="Sperisen C."/>
            <person name="Kredics L."/>
            <person name="Vagvoelgyi C."/>
            <person name="Patrignani A."/>
            <person name="Fitzpatrick D."/>
            <person name="Nagy I."/>
            <person name="Doyle S."/>
            <person name="Anderson J.B."/>
            <person name="Grigoriev I.V."/>
            <person name="Gueldener U."/>
            <person name="Muensterkoetter M."/>
            <person name="Nagy L.G."/>
        </authorList>
    </citation>
    <scope>NUCLEOTIDE SEQUENCE [LARGE SCALE GENOMIC DNA]</scope>
    <source>
        <strain evidence="2">C18/9</strain>
    </source>
</reference>